<accession>A0A1E7KRE6</accession>
<dbReference type="AlphaFoldDB" id="A0A1E7KRE6"/>
<dbReference type="EMBL" id="LJGW01000626">
    <property type="protein sequence ID" value="OEV06522.1"/>
    <property type="molecule type" value="Genomic_DNA"/>
</dbReference>
<name>A0A1E7KRE6_9ACTN</name>
<evidence type="ECO:0000256" key="1">
    <source>
        <dbReference type="SAM" id="MobiDB-lite"/>
    </source>
</evidence>
<feature type="compositionally biased region" description="Basic and acidic residues" evidence="1">
    <location>
        <begin position="73"/>
        <end position="109"/>
    </location>
</feature>
<dbReference type="Proteomes" id="UP000176005">
    <property type="component" value="Unassembled WGS sequence"/>
</dbReference>
<feature type="compositionally biased region" description="Basic and acidic residues" evidence="1">
    <location>
        <begin position="117"/>
        <end position="137"/>
    </location>
</feature>
<feature type="compositionally biased region" description="Gly residues" evidence="1">
    <location>
        <begin position="24"/>
        <end position="42"/>
    </location>
</feature>
<feature type="compositionally biased region" description="Acidic residues" evidence="1">
    <location>
        <begin position="46"/>
        <end position="60"/>
    </location>
</feature>
<protein>
    <submittedName>
        <fullName evidence="2">Uncharacterized protein</fullName>
    </submittedName>
</protein>
<dbReference type="PATRIC" id="fig|518642.10.peg.837"/>
<evidence type="ECO:0000313" key="3">
    <source>
        <dbReference type="Proteomes" id="UP000176005"/>
    </source>
</evidence>
<sequence length="153" mass="15231">MPKPSSGSAGAAPVTGAASADAAGSGGHGQVPGAGADFGTGTGPDSDSDSDPGPDSDADAGSDSGPAIPEQPRLTDKGLPKRTPHHVEPRTGGPDKPRNHSANADEMRRRLGGFQRGAEHGRRDAAAETGADERETGQRGTQSDGGTAEEART</sequence>
<feature type="compositionally biased region" description="Low complexity" evidence="1">
    <location>
        <begin position="1"/>
        <end position="23"/>
    </location>
</feature>
<feature type="region of interest" description="Disordered" evidence="1">
    <location>
        <begin position="1"/>
        <end position="153"/>
    </location>
</feature>
<organism evidence="2 3">
    <name type="scientific">Streptomyces nanshensis</name>
    <dbReference type="NCBI Taxonomy" id="518642"/>
    <lineage>
        <taxon>Bacteria</taxon>
        <taxon>Bacillati</taxon>
        <taxon>Actinomycetota</taxon>
        <taxon>Actinomycetes</taxon>
        <taxon>Kitasatosporales</taxon>
        <taxon>Streptomycetaceae</taxon>
        <taxon>Streptomyces</taxon>
    </lineage>
</organism>
<gene>
    <name evidence="2" type="ORF">AN218_30405</name>
</gene>
<proteinExistence type="predicted"/>
<keyword evidence="3" id="KW-1185">Reference proteome</keyword>
<evidence type="ECO:0000313" key="2">
    <source>
        <dbReference type="EMBL" id="OEV06522.1"/>
    </source>
</evidence>
<comment type="caution">
    <text evidence="2">The sequence shown here is derived from an EMBL/GenBank/DDBJ whole genome shotgun (WGS) entry which is preliminary data.</text>
</comment>
<reference evidence="2 3" key="1">
    <citation type="journal article" date="2016" name="Front. Microbiol.">
        <title>Comparative Genomics Analysis of Streptomyces Species Reveals Their Adaptation to the Marine Environment and Their Diversity at the Genomic Level.</title>
        <authorList>
            <person name="Tian X."/>
            <person name="Zhang Z."/>
            <person name="Yang T."/>
            <person name="Chen M."/>
            <person name="Li J."/>
            <person name="Chen F."/>
            <person name="Yang J."/>
            <person name="Li W."/>
            <person name="Zhang B."/>
            <person name="Zhang Z."/>
            <person name="Wu J."/>
            <person name="Zhang C."/>
            <person name="Long L."/>
            <person name="Xiao J."/>
        </authorList>
    </citation>
    <scope>NUCLEOTIDE SEQUENCE [LARGE SCALE GENOMIC DNA]</scope>
    <source>
        <strain evidence="2 3">SCSIO 10429</strain>
    </source>
</reference>